<evidence type="ECO:0000313" key="3">
    <source>
        <dbReference type="Proteomes" id="UP000276215"/>
    </source>
</evidence>
<protein>
    <submittedName>
        <fullName evidence="2">Uncharacterized protein</fullName>
    </submittedName>
</protein>
<accession>A0A3N4K0B7</accession>
<dbReference type="Proteomes" id="UP000276215">
    <property type="component" value="Unassembled WGS sequence"/>
</dbReference>
<name>A0A3N4K0B7_9PEZI</name>
<evidence type="ECO:0000313" key="2">
    <source>
        <dbReference type="EMBL" id="RPB03974.1"/>
    </source>
</evidence>
<organism evidence="2 3">
    <name type="scientific">Choiromyces venosus 120613-1</name>
    <dbReference type="NCBI Taxonomy" id="1336337"/>
    <lineage>
        <taxon>Eukaryota</taxon>
        <taxon>Fungi</taxon>
        <taxon>Dikarya</taxon>
        <taxon>Ascomycota</taxon>
        <taxon>Pezizomycotina</taxon>
        <taxon>Pezizomycetes</taxon>
        <taxon>Pezizales</taxon>
        <taxon>Tuberaceae</taxon>
        <taxon>Choiromyces</taxon>
    </lineage>
</organism>
<feature type="region of interest" description="Disordered" evidence="1">
    <location>
        <begin position="1"/>
        <end position="25"/>
    </location>
</feature>
<evidence type="ECO:0000256" key="1">
    <source>
        <dbReference type="SAM" id="MobiDB-lite"/>
    </source>
</evidence>
<keyword evidence="3" id="KW-1185">Reference proteome</keyword>
<dbReference type="AlphaFoldDB" id="A0A3N4K0B7"/>
<dbReference type="OrthoDB" id="5096374at2759"/>
<reference evidence="2 3" key="1">
    <citation type="journal article" date="2018" name="Nat. Ecol. Evol.">
        <title>Pezizomycetes genomes reveal the molecular basis of ectomycorrhizal truffle lifestyle.</title>
        <authorList>
            <person name="Murat C."/>
            <person name="Payen T."/>
            <person name="Noel B."/>
            <person name="Kuo A."/>
            <person name="Morin E."/>
            <person name="Chen J."/>
            <person name="Kohler A."/>
            <person name="Krizsan K."/>
            <person name="Balestrini R."/>
            <person name="Da Silva C."/>
            <person name="Montanini B."/>
            <person name="Hainaut M."/>
            <person name="Levati E."/>
            <person name="Barry K.W."/>
            <person name="Belfiori B."/>
            <person name="Cichocki N."/>
            <person name="Clum A."/>
            <person name="Dockter R.B."/>
            <person name="Fauchery L."/>
            <person name="Guy J."/>
            <person name="Iotti M."/>
            <person name="Le Tacon F."/>
            <person name="Lindquist E.A."/>
            <person name="Lipzen A."/>
            <person name="Malagnac F."/>
            <person name="Mello A."/>
            <person name="Molinier V."/>
            <person name="Miyauchi S."/>
            <person name="Poulain J."/>
            <person name="Riccioni C."/>
            <person name="Rubini A."/>
            <person name="Sitrit Y."/>
            <person name="Splivallo R."/>
            <person name="Traeger S."/>
            <person name="Wang M."/>
            <person name="Zifcakova L."/>
            <person name="Wipf D."/>
            <person name="Zambonelli A."/>
            <person name="Paolocci F."/>
            <person name="Nowrousian M."/>
            <person name="Ottonello S."/>
            <person name="Baldrian P."/>
            <person name="Spatafora J.W."/>
            <person name="Henrissat B."/>
            <person name="Nagy L.G."/>
            <person name="Aury J.M."/>
            <person name="Wincker P."/>
            <person name="Grigoriev I.V."/>
            <person name="Bonfante P."/>
            <person name="Martin F.M."/>
        </authorList>
    </citation>
    <scope>NUCLEOTIDE SEQUENCE [LARGE SCALE GENOMIC DNA]</scope>
    <source>
        <strain evidence="2 3">120613-1</strain>
    </source>
</reference>
<sequence length="148" mass="15566">STSSRPSRGFPTASCPLQDANNSGVLPSRSTAVGLISSRSKSILTTPSFPLQDAKNSGVLPSQSAVVGLTSWSRSISTTPSCPLLAAHMSAVPPMPSLAFTLHLFISNKAVNIPEIPKNAAPWSPVKPVNVGPPHQLNLSSRERLEFL</sequence>
<proteinExistence type="predicted"/>
<gene>
    <name evidence="2" type="ORF">L873DRAFT_1667968</name>
</gene>
<dbReference type="EMBL" id="ML120360">
    <property type="protein sequence ID" value="RPB03974.1"/>
    <property type="molecule type" value="Genomic_DNA"/>
</dbReference>
<feature type="non-terminal residue" evidence="2">
    <location>
        <position position="1"/>
    </location>
</feature>